<dbReference type="OMA" id="NVRYGIM"/>
<dbReference type="InterPro" id="IPR032460">
    <property type="entry name" value="Symplekin/Pta1_N"/>
</dbReference>
<evidence type="ECO:0000313" key="7">
    <source>
        <dbReference type="Proteomes" id="UP000014500"/>
    </source>
</evidence>
<dbReference type="PROSITE" id="PS50181">
    <property type="entry name" value="FBOX"/>
    <property type="match status" value="1"/>
</dbReference>
<dbReference type="InterPro" id="IPR022075">
    <property type="entry name" value="Symplekin_C"/>
</dbReference>
<dbReference type="HOGENOM" id="CLU_004756_0_0_1"/>
<evidence type="ECO:0000256" key="3">
    <source>
        <dbReference type="ARBA" id="ARBA00023242"/>
    </source>
</evidence>
<evidence type="ECO:0000259" key="5">
    <source>
        <dbReference type="PROSITE" id="PS50181"/>
    </source>
</evidence>
<accession>T1JDS4</accession>
<evidence type="ECO:0000256" key="2">
    <source>
        <dbReference type="ARBA" id="ARBA00022664"/>
    </source>
</evidence>
<dbReference type="Proteomes" id="UP000014500">
    <property type="component" value="Unassembled WGS sequence"/>
</dbReference>
<reference evidence="7" key="1">
    <citation type="submission" date="2011-05" db="EMBL/GenBank/DDBJ databases">
        <authorList>
            <person name="Richards S.R."/>
            <person name="Qu J."/>
            <person name="Jiang H."/>
            <person name="Jhangiani S.N."/>
            <person name="Agravi P."/>
            <person name="Goodspeed R."/>
            <person name="Gross S."/>
            <person name="Mandapat C."/>
            <person name="Jackson L."/>
            <person name="Mathew T."/>
            <person name="Pu L."/>
            <person name="Thornton R."/>
            <person name="Saada N."/>
            <person name="Wilczek-Boney K.B."/>
            <person name="Lee S."/>
            <person name="Kovar C."/>
            <person name="Wu Y."/>
            <person name="Scherer S.E."/>
            <person name="Worley K.C."/>
            <person name="Muzny D.M."/>
            <person name="Gibbs R."/>
        </authorList>
    </citation>
    <scope>NUCLEOTIDE SEQUENCE</scope>
    <source>
        <strain evidence="7">Brora</strain>
    </source>
</reference>
<reference evidence="6" key="2">
    <citation type="submission" date="2015-02" db="UniProtKB">
        <authorList>
            <consortium name="EnsemblMetazoa"/>
        </authorList>
    </citation>
    <scope>IDENTIFICATION</scope>
</reference>
<name>T1JDS4_STRMM</name>
<dbReference type="Pfam" id="PF00881">
    <property type="entry name" value="Nitroreductase"/>
    <property type="match status" value="1"/>
</dbReference>
<dbReference type="InterPro" id="IPR001810">
    <property type="entry name" value="F-box_dom"/>
</dbReference>
<feature type="region of interest" description="Disordered" evidence="4">
    <location>
        <begin position="729"/>
        <end position="748"/>
    </location>
</feature>
<dbReference type="InterPro" id="IPR021850">
    <property type="entry name" value="Symplekin/Pta1"/>
</dbReference>
<dbReference type="PANTHER" id="PTHR15245:SF20">
    <property type="entry name" value="SYMPLEKIN"/>
    <property type="match status" value="1"/>
</dbReference>
<dbReference type="Pfam" id="PF12295">
    <property type="entry name" value="Symplekin_C"/>
    <property type="match status" value="1"/>
</dbReference>
<sequence>MDFIDLPSVFVCVKNSLEQDLVLSGVLGLLVAFLIRLLVSNEKIVVEKDLERQDSEMRGDLKDEYFDFVSLDFSRIPELEMKKKVEDFYQDVKLRRSCQHFSMNVVPKEIIENIIRELPQVELIQPWFYVVVSSADVKAQLREIIEDEEEINYRRRMGKGWVEDLTRFKTNWIKPYLTEAPYLILLFREESGRRDNMKQTNYYKELSSAISAGFLLMAIHQAGLATVTTTPLNCGPRIRLLLQRPSNEKLILLFPVGYPADDAHAICRMAKKATESRRSTAAQFFMDEEITEPKSTYDRVVELINQASLLPKDNQKVNFLKQVQELIVHKESNLLDNFLDEMLAFQHDKSIEVRKFVVGKKDYEILPKVVANISMMLADDAVAVQKKVIQCSTQLYKTALKWLCSSKAITDIMESTWSYMNKLKSMILGMIDSDNDGVRTQVIKYMEMIIIVQTYPDPDVPKKENEIALDDIPLNIKILKHRKLEEDGKQVLDSLIVFQGSSHISNVNLMACMGTLTTIAKQRPEFMSKVIQTLEALQVNLPPTLAKSQVSSVRKHLKVQLLSLIKVPTSTEFHSQIITLLTDLGATQQEINKCLPRPEEMKKRSRSTDDSGLASKRMKMEVVDEPDDDKDEEEEEPQSKISRVATNTAIDITAEYLVPRLNTESVANLVLVSMMTLPDTLPAHFQASYTPIAAAGTDAQVKHVSRLLATQFTALGLGPGVEEMMKKAQKESEERKVENDGGSSPKHTIQTLVGRSVSAVKKAPVDTVTLLPGGQTKPSKRGIIQLKLHEITKPLPAELSKIMQESALKRILSADRVSMLAGVSNLRLKILAALAAQAEEEFGDLVEDFIFEDIRNRAELAFAWLYEEYCMRQGFNQTANLIGNPEQSKYDKVLCGFLNRLLSRPDNKDRETLFQRLYIEAPLITENAVEILKKFCYDESGANVGMCILKELIVKRPPKQMEFINVVLDLTAHEKQEIRSQAIGTVKQLYDRGEFRSTIEQYGLQYLKLLLLSEPPPSLFVESRGLPTTATQWTEEITKLCLYLYLALLPVNHKLIHDLAQVYVGTNANIKRIILRVLEAPVKGMGMGSPELLTLVENCPKGAETLVTRIIHILTDKAPPSAELVARVRDLYHKRVPDVRFLIPVLNGLTKKEVVAALPKLIQLNPVVVKEVFNRLLGGHGDSSANYTSPLTPAELLSALHNIDSTKCDMKTIIKATSLCFSEKHIYTQEVLAVVMQQLMEQNPLPTLLMRTVLQSLSLYPRLIGFVMNILQRLILKQVWKQKKVWEGFIKCCQRTKPQSFQVLLQLPPAQLQDVFDASPDLREPLLMHVNSFTEHQRAFIPKTIMNILIGPQPEEDEEEIDVKPVIVDEEMPLATSSIEALVIPPVIPMMNIVIKTEPPDEILEPAPPG</sequence>
<dbReference type="Gene3D" id="3.40.109.10">
    <property type="entry name" value="NADH Oxidase"/>
    <property type="match status" value="1"/>
</dbReference>
<keyword evidence="3" id="KW-0539">Nucleus</keyword>
<protein>
    <recommendedName>
        <fullName evidence="5">F-box domain-containing protein</fullName>
    </recommendedName>
</protein>
<comment type="subcellular location">
    <subcellularLocation>
        <location evidence="1">Nucleus</location>
    </subcellularLocation>
</comment>
<evidence type="ECO:0000256" key="1">
    <source>
        <dbReference type="ARBA" id="ARBA00004123"/>
    </source>
</evidence>
<dbReference type="CDD" id="cd02144">
    <property type="entry name" value="iodotyrosine_dehalogenase"/>
    <property type="match status" value="1"/>
</dbReference>
<dbReference type="eggNOG" id="KOG3936">
    <property type="taxonomic scope" value="Eukaryota"/>
</dbReference>
<proteinExistence type="predicted"/>
<dbReference type="GO" id="GO:0140616">
    <property type="term" value="F:iodotyrosine deiodinase activity"/>
    <property type="evidence" value="ECO:0007669"/>
    <property type="project" value="UniProtKB-ARBA"/>
</dbReference>
<dbReference type="GO" id="GO:0005847">
    <property type="term" value="C:mRNA cleavage and polyadenylation specificity factor complex"/>
    <property type="evidence" value="ECO:0007669"/>
    <property type="project" value="TreeGrafter"/>
</dbReference>
<evidence type="ECO:0000256" key="4">
    <source>
        <dbReference type="SAM" id="MobiDB-lite"/>
    </source>
</evidence>
<evidence type="ECO:0000313" key="6">
    <source>
        <dbReference type="EnsemblMetazoa" id="SMAR011959-PA"/>
    </source>
</evidence>
<dbReference type="PANTHER" id="PTHR15245">
    <property type="entry name" value="SYMPLEKIN-RELATED"/>
    <property type="match status" value="1"/>
</dbReference>
<dbReference type="EnsemblMetazoa" id="SMAR011959-RA">
    <property type="protein sequence ID" value="SMAR011959-PA"/>
    <property type="gene ID" value="SMAR011959"/>
</dbReference>
<keyword evidence="2" id="KW-0507">mRNA processing</keyword>
<dbReference type="STRING" id="126957.T1JDS4"/>
<feature type="compositionally biased region" description="Basic and acidic residues" evidence="4">
    <location>
        <begin position="596"/>
        <end position="609"/>
    </location>
</feature>
<dbReference type="InterPro" id="IPR011989">
    <property type="entry name" value="ARM-like"/>
</dbReference>
<dbReference type="InterPro" id="IPR029479">
    <property type="entry name" value="Nitroreductase"/>
</dbReference>
<dbReference type="GO" id="GO:0006397">
    <property type="term" value="P:mRNA processing"/>
    <property type="evidence" value="ECO:0007669"/>
    <property type="project" value="UniProtKB-KW"/>
</dbReference>
<dbReference type="Gene3D" id="1.25.10.10">
    <property type="entry name" value="Leucine-rich Repeat Variant"/>
    <property type="match status" value="1"/>
</dbReference>
<dbReference type="eggNOG" id="KOG1895">
    <property type="taxonomic scope" value="Eukaryota"/>
</dbReference>
<dbReference type="InterPro" id="IPR016024">
    <property type="entry name" value="ARM-type_fold"/>
</dbReference>
<feature type="region of interest" description="Disordered" evidence="4">
    <location>
        <begin position="593"/>
        <end position="643"/>
    </location>
</feature>
<keyword evidence="7" id="KW-1185">Reference proteome</keyword>
<organism evidence="6 7">
    <name type="scientific">Strigamia maritima</name>
    <name type="common">European centipede</name>
    <name type="synonym">Geophilus maritimus</name>
    <dbReference type="NCBI Taxonomy" id="126957"/>
    <lineage>
        <taxon>Eukaryota</taxon>
        <taxon>Metazoa</taxon>
        <taxon>Ecdysozoa</taxon>
        <taxon>Arthropoda</taxon>
        <taxon>Myriapoda</taxon>
        <taxon>Chilopoda</taxon>
        <taxon>Pleurostigmophora</taxon>
        <taxon>Geophilomorpha</taxon>
        <taxon>Linotaeniidae</taxon>
        <taxon>Strigamia</taxon>
    </lineage>
</organism>
<dbReference type="PhylomeDB" id="T1JDS4"/>
<dbReference type="EMBL" id="JH432112">
    <property type="status" value="NOT_ANNOTATED_CDS"/>
    <property type="molecule type" value="Genomic_DNA"/>
</dbReference>
<feature type="domain" description="F-box" evidence="5">
    <location>
        <begin position="100"/>
        <end position="156"/>
    </location>
</feature>
<feature type="compositionally biased region" description="Basic and acidic residues" evidence="4">
    <location>
        <begin position="729"/>
        <end position="739"/>
    </location>
</feature>
<dbReference type="InterPro" id="IPR000415">
    <property type="entry name" value="Nitroreductase-like"/>
</dbReference>
<dbReference type="Pfam" id="PF11935">
    <property type="entry name" value="SYMPK_PTA1_N"/>
    <property type="match status" value="1"/>
</dbReference>
<dbReference type="SUPFAM" id="SSF55469">
    <property type="entry name" value="FMN-dependent nitroreductase-like"/>
    <property type="match status" value="1"/>
</dbReference>
<feature type="compositionally biased region" description="Acidic residues" evidence="4">
    <location>
        <begin position="623"/>
        <end position="636"/>
    </location>
</feature>
<dbReference type="SUPFAM" id="SSF48371">
    <property type="entry name" value="ARM repeat"/>
    <property type="match status" value="2"/>
</dbReference>